<name>D1YZA6_METPS</name>
<dbReference type="STRING" id="304371.MCP_1706"/>
<evidence type="ECO:0000313" key="1">
    <source>
        <dbReference type="EMBL" id="BAI61778.1"/>
    </source>
</evidence>
<proteinExistence type="predicted"/>
<reference evidence="1 2" key="2">
    <citation type="journal article" date="2008" name="Int. J. Syst. Evol. Microbiol.">
        <title>Methanocella paludicola gen. nov., sp. nov., a methane-producing archaeon, the first isolate of the lineage 'Rice Cluster I', and proposal of the new archaeal order Methanocellales ord. nov.</title>
        <authorList>
            <person name="Sakai S."/>
            <person name="Imachi H."/>
            <person name="Hanada S."/>
            <person name="Ohashi A."/>
            <person name="Harada H."/>
            <person name="Kamagata Y."/>
        </authorList>
    </citation>
    <scope>NUCLEOTIDE SEQUENCE [LARGE SCALE GENOMIC DNA]</scope>
    <source>
        <strain evidence="2">DSM 17711 / JCM 13418 / NBRC 101707 / SANAE</strain>
    </source>
</reference>
<gene>
    <name evidence="1" type="ordered locus">MCP_1706</name>
</gene>
<sequence>MIQSTIVQGKTNFISLTSRISTENYFLLIFIPLVTKRIAIKDQARPLKKIITLFFPLTVNIMTS</sequence>
<dbReference type="KEGG" id="mpd:MCP_1706"/>
<keyword evidence="2" id="KW-1185">Reference proteome</keyword>
<protein>
    <submittedName>
        <fullName evidence="1">Uncharacterized protein</fullName>
    </submittedName>
</protein>
<dbReference type="Proteomes" id="UP000001882">
    <property type="component" value="Chromosome"/>
</dbReference>
<evidence type="ECO:0000313" key="2">
    <source>
        <dbReference type="Proteomes" id="UP000001882"/>
    </source>
</evidence>
<dbReference type="InParanoid" id="D1YZA6"/>
<organism evidence="1 2">
    <name type="scientific">Methanocella paludicola (strain DSM 17711 / JCM 13418 / NBRC 101707 / SANAE)</name>
    <dbReference type="NCBI Taxonomy" id="304371"/>
    <lineage>
        <taxon>Archaea</taxon>
        <taxon>Methanobacteriati</taxon>
        <taxon>Methanobacteriota</taxon>
        <taxon>Stenosarchaea group</taxon>
        <taxon>Methanomicrobia</taxon>
        <taxon>Methanocellales</taxon>
        <taxon>Methanocellaceae</taxon>
        <taxon>Methanocella</taxon>
    </lineage>
</organism>
<accession>D1YZA6</accession>
<reference evidence="2" key="3">
    <citation type="journal article" date="2011" name="PLoS ONE">
        <title>Genome sequence of a mesophilic hydrogenotrophic methanogen Methanocella paludicola, the first cultivated representative of the order Methanocellales.</title>
        <authorList>
            <person name="Sakai S."/>
            <person name="Takaki Y."/>
            <person name="Shimamura S."/>
            <person name="Sekine M."/>
            <person name="Tajima T."/>
            <person name="Kosugi H."/>
            <person name="Ichikawa N."/>
            <person name="Tasumi E."/>
            <person name="Hiraki A.T."/>
            <person name="Shimizu A."/>
            <person name="Kato Y."/>
            <person name="Nishiko R."/>
            <person name="Mori K."/>
            <person name="Fujita N."/>
            <person name="Imachi H."/>
            <person name="Takai K."/>
        </authorList>
    </citation>
    <scope>NUCLEOTIDE SEQUENCE [LARGE SCALE GENOMIC DNA]</scope>
    <source>
        <strain evidence="2">DSM 17711 / JCM 13418 / NBRC 101707 / SANAE</strain>
    </source>
</reference>
<reference evidence="1 2" key="1">
    <citation type="journal article" date="2007" name="Appl. Environ. Microbiol.">
        <title>Isolation of key methanogens for global methane emission from rice paddy fields: a novel isolate affiliated with the clone cluster rice cluster I.</title>
        <authorList>
            <person name="Sakai S."/>
            <person name="Imachi H."/>
            <person name="Sekiguchi Y."/>
            <person name="Ohashi A."/>
            <person name="Harada H."/>
            <person name="Kamagata Y."/>
        </authorList>
    </citation>
    <scope>NUCLEOTIDE SEQUENCE [LARGE SCALE GENOMIC DNA]</scope>
    <source>
        <strain evidence="2">DSM 17711 / JCM 13418 / NBRC 101707 / SANAE</strain>
    </source>
</reference>
<dbReference type="AlphaFoldDB" id="D1YZA6"/>
<dbReference type="EMBL" id="AP011532">
    <property type="protein sequence ID" value="BAI61778.1"/>
    <property type="molecule type" value="Genomic_DNA"/>
</dbReference>